<reference evidence="2" key="1">
    <citation type="submission" date="2013-10" db="EMBL/GenBank/DDBJ databases">
        <title>Draft genome sequence of Lactobacillus fermentum NB-22.</title>
        <authorList>
            <person name="Chaplin A.V."/>
            <person name="Shkoporov A.N."/>
            <person name="Khokhlova E.V."/>
            <person name="Efimov B.A."/>
            <person name="Kafarskaia L.I."/>
        </authorList>
    </citation>
    <scope>NUCLEOTIDE SEQUENCE [LARGE SCALE GENOMIC DNA]</scope>
    <source>
        <strain evidence="2">NB-22</strain>
    </source>
</reference>
<dbReference type="Proteomes" id="UP000018412">
    <property type="component" value="Unassembled WGS sequence"/>
</dbReference>
<proteinExistence type="predicted"/>
<dbReference type="AlphaFoldDB" id="A0A829LZ25"/>
<sequence length="44" mass="5061">MEVKNFDAKTGEELSQVKLSPEQTRMIIRILKEARHGAKQKSHP</sequence>
<reference evidence="1 2" key="2">
    <citation type="journal article" date="2015" name="Genome Announc.">
        <title>Draft Genome Sequence of Lactobacillus fermentum NB-22.</title>
        <authorList>
            <person name="Chaplin A.V."/>
            <person name="Shkoporov A.N."/>
            <person name="Efimov B.A."/>
            <person name="Pikina A.P."/>
            <person name="Borisova O.Y."/>
            <person name="Gladko I.A."/>
            <person name="Postnikova E.A."/>
            <person name="Lordkipanidze A.E."/>
            <person name="Kafarskaia L.I."/>
        </authorList>
    </citation>
    <scope>NUCLEOTIDE SEQUENCE [LARGE SCALE GENOMIC DNA]</scope>
    <source>
        <strain evidence="1 2">NB-22</strain>
    </source>
</reference>
<accession>A0A829LZ25</accession>
<protein>
    <submittedName>
        <fullName evidence="1">Uncharacterized protein</fullName>
    </submittedName>
</protein>
<gene>
    <name evidence="1" type="ORF">NB22_08905</name>
</gene>
<organism evidence="1 2">
    <name type="scientific">Limosilactobacillus fermentum NB-22</name>
    <dbReference type="NCBI Taxonomy" id="1408443"/>
    <lineage>
        <taxon>Bacteria</taxon>
        <taxon>Bacillati</taxon>
        <taxon>Bacillota</taxon>
        <taxon>Bacilli</taxon>
        <taxon>Lactobacillales</taxon>
        <taxon>Lactobacillaceae</taxon>
        <taxon>Limosilactobacillus</taxon>
    </lineage>
</organism>
<evidence type="ECO:0000313" key="2">
    <source>
        <dbReference type="Proteomes" id="UP000018412"/>
    </source>
</evidence>
<evidence type="ECO:0000313" key="1">
    <source>
        <dbReference type="EMBL" id="ESS00653.1"/>
    </source>
</evidence>
<comment type="caution">
    <text evidence="1">The sequence shown here is derived from an EMBL/GenBank/DDBJ whole genome shotgun (WGS) entry which is preliminary data.</text>
</comment>
<dbReference type="EMBL" id="AYHA01000150">
    <property type="protein sequence ID" value="ESS00653.1"/>
    <property type="molecule type" value="Genomic_DNA"/>
</dbReference>
<name>A0A829LZ25_LIMFE</name>